<protein>
    <recommendedName>
        <fullName evidence="3">Tetracyclin repressor-like C-terminal domain-containing protein</fullName>
    </recommendedName>
</protein>
<organism evidence="4 5">
    <name type="scientific">Lipingzhangella rawalii</name>
    <dbReference type="NCBI Taxonomy" id="2055835"/>
    <lineage>
        <taxon>Bacteria</taxon>
        <taxon>Bacillati</taxon>
        <taxon>Actinomycetota</taxon>
        <taxon>Actinomycetes</taxon>
        <taxon>Streptosporangiales</taxon>
        <taxon>Nocardiopsidaceae</taxon>
        <taxon>Lipingzhangella</taxon>
    </lineage>
</organism>
<dbReference type="SUPFAM" id="SSF48498">
    <property type="entry name" value="Tetracyclin repressor-like, C-terminal domain"/>
    <property type="match status" value="1"/>
</dbReference>
<keyword evidence="2" id="KW-0804">Transcription</keyword>
<feature type="domain" description="Tetracyclin repressor-like C-terminal" evidence="3">
    <location>
        <begin position="7"/>
        <end position="43"/>
    </location>
</feature>
<dbReference type="Gene3D" id="1.10.357.10">
    <property type="entry name" value="Tetracycline Repressor, domain 2"/>
    <property type="match status" value="1"/>
</dbReference>
<evidence type="ECO:0000313" key="5">
    <source>
        <dbReference type="Proteomes" id="UP001250214"/>
    </source>
</evidence>
<gene>
    <name evidence="4" type="ORF">RIF23_10925</name>
</gene>
<name>A0ABU2H6A8_9ACTN</name>
<comment type="caution">
    <text evidence="4">The sequence shown here is derived from an EMBL/GenBank/DDBJ whole genome shotgun (WGS) entry which is preliminary data.</text>
</comment>
<dbReference type="InterPro" id="IPR036271">
    <property type="entry name" value="Tet_transcr_reg_TetR-rel_C_sf"/>
</dbReference>
<evidence type="ECO:0000259" key="3">
    <source>
        <dbReference type="Pfam" id="PF16925"/>
    </source>
</evidence>
<evidence type="ECO:0000313" key="4">
    <source>
        <dbReference type="EMBL" id="MDS1270813.1"/>
    </source>
</evidence>
<dbReference type="Proteomes" id="UP001250214">
    <property type="component" value="Unassembled WGS sequence"/>
</dbReference>
<sequence length="43" mass="4909">MSAGWTIRRRVFPEGCFFINANAEYDARPGSVRDALATFARTW</sequence>
<dbReference type="InterPro" id="IPR011075">
    <property type="entry name" value="TetR_C"/>
</dbReference>
<evidence type="ECO:0000256" key="2">
    <source>
        <dbReference type="ARBA" id="ARBA00023163"/>
    </source>
</evidence>
<evidence type="ECO:0000256" key="1">
    <source>
        <dbReference type="ARBA" id="ARBA00023015"/>
    </source>
</evidence>
<dbReference type="Pfam" id="PF16925">
    <property type="entry name" value="TetR_C_13"/>
    <property type="match status" value="1"/>
</dbReference>
<accession>A0ABU2H6A8</accession>
<keyword evidence="5" id="KW-1185">Reference proteome</keyword>
<reference evidence="5" key="1">
    <citation type="submission" date="2023-07" db="EMBL/GenBank/DDBJ databases">
        <title>Novel species in the genus Lipingzhangella isolated from Sambhar Salt Lake.</title>
        <authorList>
            <person name="Jiya N."/>
            <person name="Kajale S."/>
            <person name="Sharma A."/>
        </authorList>
    </citation>
    <scope>NUCLEOTIDE SEQUENCE [LARGE SCALE GENOMIC DNA]</scope>
    <source>
        <strain evidence="5">LS1_29</strain>
    </source>
</reference>
<proteinExistence type="predicted"/>
<dbReference type="EMBL" id="JAVLVT010000004">
    <property type="protein sequence ID" value="MDS1270813.1"/>
    <property type="molecule type" value="Genomic_DNA"/>
</dbReference>
<keyword evidence="1" id="KW-0805">Transcription regulation</keyword>